<sequence length="270" mass="29057">MLMQVQSGLSQAQVQKKQFNTTQRAHTLRPTFPLRQLAVLTLGLALLADRLFNQAWLGLVPVAVAALLTLAARHVFTQWAKRLDADSPVLVIRDGLRRAMTRSSLVVGDVIEFNAGAVLPFDVETSAPVQVAGWLKVVLTLTNQTCAAGIAPAGSTLLADAQVVIVATGDQRLGVQLTHAVFSGQQAVSLWAFAKMGLHLLLSQCKAVGQWFVGLRFSQVKAVSGWILPDAQGFTPIVFDRSLVENQQAAKEAAFRYHQDPVTSPSLVAG</sequence>
<dbReference type="EMBL" id="JBHTOA010000032">
    <property type="protein sequence ID" value="MFD1399372.1"/>
    <property type="molecule type" value="Genomic_DNA"/>
</dbReference>
<dbReference type="Proteomes" id="UP001597199">
    <property type="component" value="Unassembled WGS sequence"/>
</dbReference>
<evidence type="ECO:0000313" key="1">
    <source>
        <dbReference type="EMBL" id="MFD1399372.1"/>
    </source>
</evidence>
<comment type="caution">
    <text evidence="1">The sequence shown here is derived from an EMBL/GenBank/DDBJ whole genome shotgun (WGS) entry which is preliminary data.</text>
</comment>
<keyword evidence="2" id="KW-1185">Reference proteome</keyword>
<protein>
    <submittedName>
        <fullName evidence="1">Uncharacterized protein</fullName>
    </submittedName>
</protein>
<proteinExistence type="predicted"/>
<reference evidence="2" key="1">
    <citation type="journal article" date="2019" name="Int. J. Syst. Evol. Microbiol.">
        <title>The Global Catalogue of Microorganisms (GCM) 10K type strain sequencing project: providing services to taxonomists for standard genome sequencing and annotation.</title>
        <authorList>
            <consortium name="The Broad Institute Genomics Platform"/>
            <consortium name="The Broad Institute Genome Sequencing Center for Infectious Disease"/>
            <person name="Wu L."/>
            <person name="Ma J."/>
        </authorList>
    </citation>
    <scope>NUCLEOTIDE SEQUENCE [LARGE SCALE GENOMIC DNA]</scope>
    <source>
        <strain evidence="2">CCM 9110</strain>
    </source>
</reference>
<dbReference type="RefSeq" id="WP_204119236.1">
    <property type="nucleotide sequence ID" value="NZ_BOLV01000012.1"/>
</dbReference>
<dbReference type="SUPFAM" id="SSF81653">
    <property type="entry name" value="Calcium ATPase, transduction domain A"/>
    <property type="match status" value="1"/>
</dbReference>
<accession>A0ABW4BI47</accession>
<organism evidence="1 2">
    <name type="scientific">Lacticaseibacillus suilingensis</name>
    <dbReference type="NCBI Taxonomy" id="2799577"/>
    <lineage>
        <taxon>Bacteria</taxon>
        <taxon>Bacillati</taxon>
        <taxon>Bacillota</taxon>
        <taxon>Bacilli</taxon>
        <taxon>Lactobacillales</taxon>
        <taxon>Lactobacillaceae</taxon>
        <taxon>Lacticaseibacillus</taxon>
    </lineage>
</organism>
<name>A0ABW4BI47_9LACO</name>
<evidence type="ECO:0000313" key="2">
    <source>
        <dbReference type="Proteomes" id="UP001597199"/>
    </source>
</evidence>
<gene>
    <name evidence="1" type="ORF">ACFQ41_08615</name>
</gene>
<dbReference type="InterPro" id="IPR008250">
    <property type="entry name" value="ATPase_P-typ_transduc_dom_A_sf"/>
</dbReference>